<evidence type="ECO:0000313" key="3">
    <source>
        <dbReference type="Proteomes" id="UP001244341"/>
    </source>
</evidence>
<name>A0ABY8UR89_TETOB</name>
<protein>
    <submittedName>
        <fullName evidence="2">Uncharacterized protein</fullName>
    </submittedName>
</protein>
<feature type="compositionally biased region" description="Low complexity" evidence="1">
    <location>
        <begin position="11"/>
        <end position="24"/>
    </location>
</feature>
<reference evidence="2 3" key="1">
    <citation type="submission" date="2023-05" db="EMBL/GenBank/DDBJ databases">
        <title>A 100% complete, gapless, phased diploid assembly of the Scenedesmus obliquus UTEX 3031 genome.</title>
        <authorList>
            <person name="Biondi T.C."/>
            <person name="Hanschen E.R."/>
            <person name="Kwon T."/>
            <person name="Eng W."/>
            <person name="Kruse C.P.S."/>
            <person name="Koehler S.I."/>
            <person name="Kunde Y."/>
            <person name="Gleasner C.D."/>
            <person name="You Mak K.T."/>
            <person name="Polle J."/>
            <person name="Hovde B.T."/>
            <person name="Starkenburg S.R."/>
        </authorList>
    </citation>
    <scope>NUCLEOTIDE SEQUENCE [LARGE SCALE GENOMIC DNA]</scope>
    <source>
        <strain evidence="2 3">DOE0152z</strain>
    </source>
</reference>
<feature type="compositionally biased region" description="Polar residues" evidence="1">
    <location>
        <begin position="26"/>
        <end position="54"/>
    </location>
</feature>
<proteinExistence type="predicted"/>
<dbReference type="Proteomes" id="UP001244341">
    <property type="component" value="Chromosome 17b"/>
</dbReference>
<evidence type="ECO:0000313" key="2">
    <source>
        <dbReference type="EMBL" id="WIA23760.1"/>
    </source>
</evidence>
<dbReference type="EMBL" id="CP126224">
    <property type="protein sequence ID" value="WIA23760.1"/>
    <property type="molecule type" value="Genomic_DNA"/>
</dbReference>
<feature type="compositionally biased region" description="Low complexity" evidence="1">
    <location>
        <begin position="55"/>
        <end position="68"/>
    </location>
</feature>
<organism evidence="2 3">
    <name type="scientific">Tetradesmus obliquus</name>
    <name type="common">Green alga</name>
    <name type="synonym">Acutodesmus obliquus</name>
    <dbReference type="NCBI Taxonomy" id="3088"/>
    <lineage>
        <taxon>Eukaryota</taxon>
        <taxon>Viridiplantae</taxon>
        <taxon>Chlorophyta</taxon>
        <taxon>core chlorophytes</taxon>
        <taxon>Chlorophyceae</taxon>
        <taxon>CS clade</taxon>
        <taxon>Sphaeropleales</taxon>
        <taxon>Scenedesmaceae</taxon>
        <taxon>Tetradesmus</taxon>
    </lineage>
</organism>
<feature type="compositionally biased region" description="Polar residues" evidence="1">
    <location>
        <begin position="1"/>
        <end position="10"/>
    </location>
</feature>
<accession>A0ABY8UR89</accession>
<gene>
    <name evidence="2" type="ORF">OEZ85_013448</name>
</gene>
<sequence length="293" mass="31406">MAQQKQTSAASCSSQGSLPQQLQPRGSASPTIHPQRQTSPSNIPPRQTSPTNSPQRQTSSTNNSPQQQEDAVQLPALLDCSTLLHHPCMLSDAAPVCRLLCTSKAAAAAVADHLAGQLSLKVAAQPTESLELWLNRNSGLVRSLDISCNCSELRQLLHLASLLDKQSSTVSSLDISFELGPNNTEAVQPLSSLIAQHGRKLTGLSIDFEAAAAVEEHLAQALQQAAAATAQGAPGMQLCFFRSTRSAGGALLQQLPAASLTCLQLLQMHMQELFDPMELQMHMQELFDPMMLR</sequence>
<evidence type="ECO:0000256" key="1">
    <source>
        <dbReference type="SAM" id="MobiDB-lite"/>
    </source>
</evidence>
<feature type="region of interest" description="Disordered" evidence="1">
    <location>
        <begin position="1"/>
        <end position="70"/>
    </location>
</feature>
<keyword evidence="3" id="KW-1185">Reference proteome</keyword>